<evidence type="ECO:0000256" key="3">
    <source>
        <dbReference type="ARBA" id="ARBA00022448"/>
    </source>
</evidence>
<dbReference type="InterPro" id="IPR036837">
    <property type="entry name" value="Cation_efflux_CTD_sf"/>
</dbReference>
<accession>A0A182B7D0</accession>
<feature type="domain" description="Cation efflux protein transmembrane" evidence="9">
    <location>
        <begin position="7"/>
        <end position="196"/>
    </location>
</feature>
<keyword evidence="4 8" id="KW-0812">Transmembrane</keyword>
<feature type="transmembrane region" description="Helical" evidence="8">
    <location>
        <begin position="105"/>
        <end position="127"/>
    </location>
</feature>
<feature type="transmembrane region" description="Helical" evidence="8">
    <location>
        <begin position="7"/>
        <end position="27"/>
    </location>
</feature>
<dbReference type="Proteomes" id="UP001276229">
    <property type="component" value="Unassembled WGS sequence"/>
</dbReference>
<proteinExistence type="inferred from homology"/>
<evidence type="ECO:0000256" key="1">
    <source>
        <dbReference type="ARBA" id="ARBA00004141"/>
    </source>
</evidence>
<dbReference type="Gene3D" id="1.20.1510.10">
    <property type="entry name" value="Cation efflux protein transmembrane domain"/>
    <property type="match status" value="1"/>
</dbReference>
<feature type="domain" description="Cation efflux protein cytoplasmic" evidence="10">
    <location>
        <begin position="205"/>
        <end position="257"/>
    </location>
</feature>
<dbReference type="InterPro" id="IPR050681">
    <property type="entry name" value="CDF/SLC30A"/>
</dbReference>
<organism evidence="11">
    <name type="scientific">Streptococcus suis</name>
    <dbReference type="NCBI Taxonomy" id="1307"/>
    <lineage>
        <taxon>Bacteria</taxon>
        <taxon>Bacillati</taxon>
        <taxon>Bacillota</taxon>
        <taxon>Bacilli</taxon>
        <taxon>Lactobacillales</taxon>
        <taxon>Streptococcaceae</taxon>
        <taxon>Streptococcus</taxon>
    </lineage>
</organism>
<dbReference type="SUPFAM" id="SSF161111">
    <property type="entry name" value="Cation efflux protein transmembrane domain-like"/>
    <property type="match status" value="1"/>
</dbReference>
<evidence type="ECO:0000256" key="5">
    <source>
        <dbReference type="ARBA" id="ARBA00022989"/>
    </source>
</evidence>
<protein>
    <submittedName>
        <fullName evidence="12">Cation diffusion facilitator family transporter</fullName>
    </submittedName>
    <submittedName>
        <fullName evidence="11">CzcD</fullName>
    </submittedName>
</protein>
<evidence type="ECO:0000259" key="9">
    <source>
        <dbReference type="Pfam" id="PF01545"/>
    </source>
</evidence>
<reference evidence="12" key="2">
    <citation type="submission" date="2023-07" db="EMBL/GenBank/DDBJ databases">
        <title>Characterization of virulence traits, antimicrobial resistance genes carried by mobile genetic elements and competence in Streptococcus suis strains isolated in France.</title>
        <authorList>
            <person name="Dechene-Tempier M."/>
            <person name="Marois-Crehan C."/>
            <person name="De Boisseson C."/>
            <person name="Lucas P."/>
            <person name="Bougeard S."/>
            <person name="Libante V."/>
            <person name="Payot S."/>
        </authorList>
    </citation>
    <scope>NUCLEOTIDE SEQUENCE</scope>
    <source>
        <strain evidence="12">1551</strain>
    </source>
</reference>
<dbReference type="SUPFAM" id="SSF160240">
    <property type="entry name" value="Cation efflux protein cytoplasmic domain-like"/>
    <property type="match status" value="1"/>
</dbReference>
<dbReference type="GeneID" id="78827920"/>
<evidence type="ECO:0000259" key="10">
    <source>
        <dbReference type="Pfam" id="PF16916"/>
    </source>
</evidence>
<dbReference type="RefSeq" id="WP_024383347.1">
    <property type="nucleotide sequence ID" value="NZ_CECP01000051.1"/>
</dbReference>
<evidence type="ECO:0000256" key="7">
    <source>
        <dbReference type="ARBA" id="ARBA00023136"/>
    </source>
</evidence>
<dbReference type="NCBIfam" id="TIGR01297">
    <property type="entry name" value="CDF"/>
    <property type="match status" value="1"/>
</dbReference>
<dbReference type="EMBL" id="KU215704">
    <property type="protein sequence ID" value="ALT06041.1"/>
    <property type="molecule type" value="Genomic_DNA"/>
</dbReference>
<comment type="subcellular location">
    <subcellularLocation>
        <location evidence="1">Membrane</location>
        <topology evidence="1">Multi-pass membrane protein</topology>
    </subcellularLocation>
</comment>
<name>A0A182B7D0_STRSU</name>
<keyword evidence="7 8" id="KW-0472">Membrane</keyword>
<feature type="transmembrane region" description="Helical" evidence="8">
    <location>
        <begin position="139"/>
        <end position="160"/>
    </location>
</feature>
<evidence type="ECO:0000256" key="6">
    <source>
        <dbReference type="ARBA" id="ARBA00023065"/>
    </source>
</evidence>
<keyword evidence="5 8" id="KW-1133">Transmembrane helix</keyword>
<dbReference type="EMBL" id="JAUTFL010000030">
    <property type="protein sequence ID" value="MDW8646537.1"/>
    <property type="molecule type" value="Genomic_DNA"/>
</dbReference>
<dbReference type="PANTHER" id="PTHR11562">
    <property type="entry name" value="CATION EFFLUX PROTEIN/ ZINC TRANSPORTER"/>
    <property type="match status" value="1"/>
</dbReference>
<evidence type="ECO:0000313" key="11">
    <source>
        <dbReference type="EMBL" id="ALT06041.1"/>
    </source>
</evidence>
<dbReference type="GO" id="GO:0005886">
    <property type="term" value="C:plasma membrane"/>
    <property type="evidence" value="ECO:0007669"/>
    <property type="project" value="TreeGrafter"/>
</dbReference>
<evidence type="ECO:0000256" key="8">
    <source>
        <dbReference type="SAM" id="Phobius"/>
    </source>
</evidence>
<dbReference type="PATRIC" id="fig|1307.466.peg.1989"/>
<dbReference type="InterPro" id="IPR058533">
    <property type="entry name" value="Cation_efflux_TM"/>
</dbReference>
<dbReference type="PANTHER" id="PTHR11562:SF17">
    <property type="entry name" value="RE54080P-RELATED"/>
    <property type="match status" value="1"/>
</dbReference>
<dbReference type="Pfam" id="PF16916">
    <property type="entry name" value="ZT_dimer"/>
    <property type="match status" value="1"/>
</dbReference>
<reference evidence="11" key="1">
    <citation type="journal article" date="2016" name="Antimicrob. Agents Chemother.">
        <title>Characterization of Spectinomycin Resistance in Streptococcus suis Leads to Two Novel Insights into Drug Resistance Formation and Dissemination Mechanism.</title>
        <authorList>
            <person name="Huang K."/>
            <person name="Zhang Q."/>
            <person name="Song Y."/>
            <person name="Zhang Z."/>
            <person name="Zhang A."/>
            <person name="Xiao J."/>
            <person name="Jin M."/>
        </authorList>
    </citation>
    <scope>NUCLEOTIDE SEQUENCE</scope>
    <source>
        <strain evidence="11">Nc286A7</strain>
    </source>
</reference>
<keyword evidence="6" id="KW-0406">Ion transport</keyword>
<sequence>MKTERNILIALLLNLSFTIFEILGGLLTGSIAIISDAIHDLGDAISIAISYLLEKKSKQKPDIAYTFGYSRYSVLGSLVTTTVLVVGSIITLYNGVMRIATPVDVHYDGMIIFAIVGVAVNAGATYFTRSGESLNQKAVNLHMLEDVLGWLVVLLGAIIMKFTNMTIIDPLMSVAVSAFVLSNALKNGKQIIDVLLEKTPTNMPVDAIISNVLAIDGVESIHHLHVWTLDGVNALAMMHIVLNKDKSDIKKVIRENLKLQGIKHVNIELERVGEACIDSHCHIEDRTQPHQHYHSQ</sequence>
<dbReference type="InterPro" id="IPR027470">
    <property type="entry name" value="Cation_efflux_CTD"/>
</dbReference>
<dbReference type="InterPro" id="IPR002524">
    <property type="entry name" value="Cation_efflux"/>
</dbReference>
<evidence type="ECO:0000313" key="12">
    <source>
        <dbReference type="EMBL" id="MDW8646537.1"/>
    </source>
</evidence>
<evidence type="ECO:0000256" key="4">
    <source>
        <dbReference type="ARBA" id="ARBA00022692"/>
    </source>
</evidence>
<gene>
    <name evidence="11" type="primary">czcD</name>
    <name evidence="11" type="ORF">ICESsuNC28_00019</name>
    <name evidence="12" type="ORF">Q7V66_10410</name>
</gene>
<keyword evidence="3" id="KW-0813">Transport</keyword>
<dbReference type="GO" id="GO:0005385">
    <property type="term" value="F:zinc ion transmembrane transporter activity"/>
    <property type="evidence" value="ECO:0007669"/>
    <property type="project" value="TreeGrafter"/>
</dbReference>
<dbReference type="InterPro" id="IPR027469">
    <property type="entry name" value="Cation_efflux_TMD_sf"/>
</dbReference>
<comment type="similarity">
    <text evidence="2">Belongs to the cation diffusion facilitator (CDF) transporter (TC 2.A.4) family. SLC30A subfamily.</text>
</comment>
<evidence type="ECO:0000256" key="2">
    <source>
        <dbReference type="ARBA" id="ARBA00008873"/>
    </source>
</evidence>
<feature type="transmembrane region" description="Helical" evidence="8">
    <location>
        <begin position="74"/>
        <end position="93"/>
    </location>
</feature>
<dbReference type="SMR" id="A0A182B7D0"/>
<dbReference type="AlphaFoldDB" id="A0A182B7D0"/>
<dbReference type="Pfam" id="PF01545">
    <property type="entry name" value="Cation_efflux"/>
    <property type="match status" value="1"/>
</dbReference>